<comment type="caution">
    <text evidence="1">The sequence shown here is derived from an EMBL/GenBank/DDBJ whole genome shotgun (WGS) entry which is preliminary data.</text>
</comment>
<protein>
    <submittedName>
        <fullName evidence="1">Uncharacterized protein</fullName>
    </submittedName>
</protein>
<proteinExistence type="predicted"/>
<accession>X1GXU4</accession>
<evidence type="ECO:0000313" key="1">
    <source>
        <dbReference type="EMBL" id="GAH49665.1"/>
    </source>
</evidence>
<reference evidence="1" key="1">
    <citation type="journal article" date="2014" name="Front. Microbiol.">
        <title>High frequency of phylogenetically diverse reductive dehalogenase-homologous genes in deep subseafloor sedimentary metagenomes.</title>
        <authorList>
            <person name="Kawai M."/>
            <person name="Futagami T."/>
            <person name="Toyoda A."/>
            <person name="Takaki Y."/>
            <person name="Nishi S."/>
            <person name="Hori S."/>
            <person name="Arai W."/>
            <person name="Tsubouchi T."/>
            <person name="Morono Y."/>
            <person name="Uchiyama I."/>
            <person name="Ito T."/>
            <person name="Fujiyama A."/>
            <person name="Inagaki F."/>
            <person name="Takami H."/>
        </authorList>
    </citation>
    <scope>NUCLEOTIDE SEQUENCE</scope>
    <source>
        <strain evidence="1">Expedition CK06-06</strain>
    </source>
</reference>
<sequence length="110" mass="12156">MVRNVPISIAKGLLEVIGRVCDDAGIFWRVAGPPSRPKLTQRMHERPNTIALTRKFMGDMSYLLMRKSRWKTKRSEQRGAGAFVSRGIDRPLLSGAARGTSTACAAGDRK</sequence>
<dbReference type="EMBL" id="BARU01023138">
    <property type="protein sequence ID" value="GAH49665.1"/>
    <property type="molecule type" value="Genomic_DNA"/>
</dbReference>
<gene>
    <name evidence="1" type="ORF">S03H2_37581</name>
</gene>
<dbReference type="AlphaFoldDB" id="X1GXU4"/>
<organism evidence="1">
    <name type="scientific">marine sediment metagenome</name>
    <dbReference type="NCBI Taxonomy" id="412755"/>
    <lineage>
        <taxon>unclassified sequences</taxon>
        <taxon>metagenomes</taxon>
        <taxon>ecological metagenomes</taxon>
    </lineage>
</organism>
<name>X1GXU4_9ZZZZ</name>